<organism evidence="1 2">
    <name type="scientific">Bathymodiolus azoricus thioautotrophic gill symbiont</name>
    <dbReference type="NCBI Taxonomy" id="235205"/>
    <lineage>
        <taxon>Bacteria</taxon>
        <taxon>Pseudomonadati</taxon>
        <taxon>Pseudomonadota</taxon>
        <taxon>Gammaproteobacteria</taxon>
        <taxon>sulfur-oxidizing symbionts</taxon>
    </lineage>
</organism>
<gene>
    <name evidence="1" type="ORF">BAZSYMB_SCAFFOLD00041_13</name>
</gene>
<evidence type="ECO:0000313" key="1">
    <source>
        <dbReference type="EMBL" id="SEH66298.1"/>
    </source>
</evidence>
<name>A0A1H6K3G0_9GAMM</name>
<protein>
    <recommendedName>
        <fullName evidence="3">NfeD-like C-terminal domain-containing protein</fullName>
    </recommendedName>
</protein>
<sequence>MVVVIAVILFLIFYNPLKSFVNKSQNFSNDFIKQHGKGIIKNNMLSYQGSYFKVVDSDISALDGAEVEVIKIDKNNAWIKNE</sequence>
<evidence type="ECO:0000313" key="2">
    <source>
        <dbReference type="Proteomes" id="UP000198559"/>
    </source>
</evidence>
<evidence type="ECO:0008006" key="3">
    <source>
        <dbReference type="Google" id="ProtNLM"/>
    </source>
</evidence>
<reference evidence="2" key="1">
    <citation type="submission" date="2016-06" db="EMBL/GenBank/DDBJ databases">
        <authorList>
            <person name="Petersen J."/>
            <person name="Sayavedra L."/>
        </authorList>
    </citation>
    <scope>NUCLEOTIDE SEQUENCE [LARGE SCALE GENOMIC DNA]</scope>
    <source>
        <strain evidence="2">BazSymB</strain>
    </source>
</reference>
<dbReference type="Proteomes" id="UP000198559">
    <property type="component" value="Unassembled WGS sequence"/>
</dbReference>
<proteinExistence type="predicted"/>
<accession>A0A1H6K3G0</accession>
<dbReference type="AlphaFoldDB" id="A0A1H6K3G0"/>
<dbReference type="STRING" id="235205.BAZSYMB_SCAFFOLD00041_13"/>
<dbReference type="EMBL" id="CVUD02000078">
    <property type="protein sequence ID" value="SEH66298.1"/>
    <property type="molecule type" value="Genomic_DNA"/>
</dbReference>